<dbReference type="InterPro" id="IPR050185">
    <property type="entry name" value="Ub_carboxyl-term_hydrolase"/>
</dbReference>
<dbReference type="PROSITE" id="PS00972">
    <property type="entry name" value="USP_1"/>
    <property type="match status" value="1"/>
</dbReference>
<dbReference type="CDD" id="cd02257">
    <property type="entry name" value="Peptidase_C19"/>
    <property type="match status" value="1"/>
</dbReference>
<name>A0A6C0KZ67_9ZZZZ</name>
<dbReference type="PROSITE" id="PS00973">
    <property type="entry name" value="USP_2"/>
    <property type="match status" value="1"/>
</dbReference>
<dbReference type="AlphaFoldDB" id="A0A6C0KZ67"/>
<dbReference type="PROSITE" id="PS50235">
    <property type="entry name" value="USP_3"/>
    <property type="match status" value="1"/>
</dbReference>
<dbReference type="GO" id="GO:0016579">
    <property type="term" value="P:protein deubiquitination"/>
    <property type="evidence" value="ECO:0007669"/>
    <property type="project" value="InterPro"/>
</dbReference>
<reference evidence="2" key="1">
    <citation type="journal article" date="2020" name="Nature">
        <title>Giant virus diversity and host interactions through global metagenomics.</title>
        <authorList>
            <person name="Schulz F."/>
            <person name="Roux S."/>
            <person name="Paez-Espino D."/>
            <person name="Jungbluth S."/>
            <person name="Walsh D.A."/>
            <person name="Denef V.J."/>
            <person name="McMahon K.D."/>
            <person name="Konstantinidis K.T."/>
            <person name="Eloe-Fadrosh E.A."/>
            <person name="Kyrpides N.C."/>
            <person name="Woyke T."/>
        </authorList>
    </citation>
    <scope>NUCLEOTIDE SEQUENCE</scope>
    <source>
        <strain evidence="2">GVMAG-S-ERX555907-102</strain>
    </source>
</reference>
<dbReference type="InterPro" id="IPR028889">
    <property type="entry name" value="USP"/>
</dbReference>
<evidence type="ECO:0000259" key="1">
    <source>
        <dbReference type="PROSITE" id="PS50235"/>
    </source>
</evidence>
<dbReference type="EMBL" id="MN741007">
    <property type="protein sequence ID" value="QHU22446.1"/>
    <property type="molecule type" value="Genomic_DNA"/>
</dbReference>
<dbReference type="PANTHER" id="PTHR21646">
    <property type="entry name" value="UBIQUITIN CARBOXYL-TERMINAL HYDROLASE"/>
    <property type="match status" value="1"/>
</dbReference>
<proteinExistence type="predicted"/>
<accession>A0A6C0KZ67</accession>
<dbReference type="InterPro" id="IPR018200">
    <property type="entry name" value="USP_CS"/>
</dbReference>
<dbReference type="GO" id="GO:0004843">
    <property type="term" value="F:cysteine-type deubiquitinase activity"/>
    <property type="evidence" value="ECO:0007669"/>
    <property type="project" value="InterPro"/>
</dbReference>
<dbReference type="InterPro" id="IPR038765">
    <property type="entry name" value="Papain-like_cys_pep_sf"/>
</dbReference>
<dbReference type="Gene3D" id="3.90.70.10">
    <property type="entry name" value="Cysteine proteinases"/>
    <property type="match status" value="1"/>
</dbReference>
<sequence length="350" mass="41627">MAKEENTNSGKGLTGLLNLGNSCYLNSALQIIGNFHDLNDYIETYLNDNSDINNLDLHFMKEWNALRLLMWSKNVIISPNRFKKTIEYVSEKKNWVSFAGFEQNDANEFLFFVMNIFHDSLKMEKSDKRLMKLFLSNEQIFLRKKYKDFNKFINSAHNEYSYIDYLFTIYFKIEYVDKETNEIITTNYENAYSIDLPLNKLSICDCLQDLFEPEELNKQNNNQYYDDKEDRYKDVIKKTYVFQTSKYLIVQLKRWNMNLRKNQRIIHYDIDKPLVLSKYCFEDLITIGVSKSYELFGVINHSGNIYGGHYTCAIKNDNSKWYDYNDAMVKEISANKVIGNKNYCLIYRLK</sequence>
<organism evidence="2">
    <name type="scientific">viral metagenome</name>
    <dbReference type="NCBI Taxonomy" id="1070528"/>
    <lineage>
        <taxon>unclassified sequences</taxon>
        <taxon>metagenomes</taxon>
        <taxon>organismal metagenomes</taxon>
    </lineage>
</organism>
<evidence type="ECO:0000313" key="2">
    <source>
        <dbReference type="EMBL" id="QHU22446.1"/>
    </source>
</evidence>
<dbReference type="Pfam" id="PF00443">
    <property type="entry name" value="UCH"/>
    <property type="match status" value="1"/>
</dbReference>
<dbReference type="SUPFAM" id="SSF54001">
    <property type="entry name" value="Cysteine proteinases"/>
    <property type="match status" value="1"/>
</dbReference>
<dbReference type="PANTHER" id="PTHR21646:SF46">
    <property type="entry name" value="UBIQUITIN CARBOXYL-TERMINAL HYDROLASE"/>
    <property type="match status" value="1"/>
</dbReference>
<protein>
    <recommendedName>
        <fullName evidence="1">USP domain-containing protein</fullName>
    </recommendedName>
</protein>
<dbReference type="InterPro" id="IPR001394">
    <property type="entry name" value="Peptidase_C19_UCH"/>
</dbReference>
<feature type="domain" description="USP" evidence="1">
    <location>
        <begin position="14"/>
        <end position="350"/>
    </location>
</feature>